<gene>
    <name evidence="5" type="ORF">SAMN04488075_2519</name>
</gene>
<dbReference type="SMART" id="SM00345">
    <property type="entry name" value="HTH_GNTR"/>
    <property type="match status" value="1"/>
</dbReference>
<dbReference type="InterPro" id="IPR000524">
    <property type="entry name" value="Tscrpt_reg_HTH_GntR"/>
</dbReference>
<dbReference type="PROSITE" id="PS50949">
    <property type="entry name" value="HTH_GNTR"/>
    <property type="match status" value="1"/>
</dbReference>
<dbReference type="OrthoDB" id="5504063at2"/>
<dbReference type="Proteomes" id="UP000199125">
    <property type="component" value="Unassembled WGS sequence"/>
</dbReference>
<dbReference type="Gene3D" id="1.10.10.10">
    <property type="entry name" value="Winged helix-like DNA-binding domain superfamily/Winged helix DNA-binding domain"/>
    <property type="match status" value="1"/>
</dbReference>
<dbReference type="Pfam" id="PF00392">
    <property type="entry name" value="GntR"/>
    <property type="match status" value="1"/>
</dbReference>
<dbReference type="InterPro" id="IPR036390">
    <property type="entry name" value="WH_DNA-bd_sf"/>
</dbReference>
<keyword evidence="6" id="KW-1185">Reference proteome</keyword>
<dbReference type="SUPFAM" id="SSF48008">
    <property type="entry name" value="GntR ligand-binding domain-like"/>
    <property type="match status" value="1"/>
</dbReference>
<evidence type="ECO:0000256" key="3">
    <source>
        <dbReference type="ARBA" id="ARBA00023163"/>
    </source>
</evidence>
<dbReference type="AlphaFoldDB" id="A0A1H6N4C2"/>
<dbReference type="RefSeq" id="WP_090848435.1">
    <property type="nucleotide sequence ID" value="NZ_FNXG01000004.1"/>
</dbReference>
<reference evidence="6" key="1">
    <citation type="submission" date="2016-10" db="EMBL/GenBank/DDBJ databases">
        <authorList>
            <person name="Varghese N."/>
            <person name="Submissions S."/>
        </authorList>
    </citation>
    <scope>NUCLEOTIDE SEQUENCE [LARGE SCALE GENOMIC DNA]</scope>
    <source>
        <strain evidence="6">DSM 11593</strain>
    </source>
</reference>
<dbReference type="CDD" id="cd07377">
    <property type="entry name" value="WHTH_GntR"/>
    <property type="match status" value="1"/>
</dbReference>
<protein>
    <submittedName>
        <fullName evidence="5">GntR family transcriptional regulator, vanillate catabolism transcriptional regulator</fullName>
    </submittedName>
</protein>
<evidence type="ECO:0000259" key="4">
    <source>
        <dbReference type="PROSITE" id="PS50949"/>
    </source>
</evidence>
<dbReference type="PANTHER" id="PTHR43537">
    <property type="entry name" value="TRANSCRIPTIONAL REGULATOR, GNTR FAMILY"/>
    <property type="match status" value="1"/>
</dbReference>
<dbReference type="Pfam" id="PF07729">
    <property type="entry name" value="FCD"/>
    <property type="match status" value="1"/>
</dbReference>
<dbReference type="EMBL" id="FNXG01000004">
    <property type="protein sequence ID" value="SEI05424.1"/>
    <property type="molecule type" value="Genomic_DNA"/>
</dbReference>
<organism evidence="5 6">
    <name type="scientific">Paracoccus alkenifer</name>
    <dbReference type="NCBI Taxonomy" id="65735"/>
    <lineage>
        <taxon>Bacteria</taxon>
        <taxon>Pseudomonadati</taxon>
        <taxon>Pseudomonadota</taxon>
        <taxon>Alphaproteobacteria</taxon>
        <taxon>Rhodobacterales</taxon>
        <taxon>Paracoccaceae</taxon>
        <taxon>Paracoccus</taxon>
    </lineage>
</organism>
<dbReference type="STRING" id="65735.SAMN04488075_2519"/>
<dbReference type="Gene3D" id="1.20.120.530">
    <property type="entry name" value="GntR ligand-binding domain-like"/>
    <property type="match status" value="1"/>
</dbReference>
<accession>A0A1H6N4C2</accession>
<keyword evidence="1" id="KW-0805">Transcription regulation</keyword>
<dbReference type="SMART" id="SM00895">
    <property type="entry name" value="FCD"/>
    <property type="match status" value="1"/>
</dbReference>
<dbReference type="PANTHER" id="PTHR43537:SF51">
    <property type="entry name" value="HTH-TYPE TRANSCRIPTIONAL REGULATOR LGOR-RELATED"/>
    <property type="match status" value="1"/>
</dbReference>
<dbReference type="InterPro" id="IPR036388">
    <property type="entry name" value="WH-like_DNA-bd_sf"/>
</dbReference>
<sequence>MTEPHTSTELAMRKLREAILSGELLPGDKLHQDRLADTLGISRTPLRAALTTLAQTGLVTYESNRGFAVREFSFDEVAGAFAVRAELEAMACRLAAGRMTETANQHLARLVAEGDRLLEPGQLLPDKLGEYRQMNVDFHTTVMQLSGNPWITSFVQSLHNVPAASDRVIMWRDFRVIERSHDDHRRIAHALALGQGERASAIMREHITFALEHLHLQLQLYPQDFLRVPVFDKPVKGRTGGRSKRTNP</sequence>
<name>A0A1H6N4C2_9RHOB</name>
<evidence type="ECO:0000256" key="1">
    <source>
        <dbReference type="ARBA" id="ARBA00023015"/>
    </source>
</evidence>
<feature type="domain" description="HTH gntR-type" evidence="4">
    <location>
        <begin position="5"/>
        <end position="72"/>
    </location>
</feature>
<evidence type="ECO:0000313" key="5">
    <source>
        <dbReference type="EMBL" id="SEI05424.1"/>
    </source>
</evidence>
<evidence type="ECO:0000313" key="6">
    <source>
        <dbReference type="Proteomes" id="UP000199125"/>
    </source>
</evidence>
<evidence type="ECO:0000256" key="2">
    <source>
        <dbReference type="ARBA" id="ARBA00023125"/>
    </source>
</evidence>
<dbReference type="InterPro" id="IPR011711">
    <property type="entry name" value="GntR_C"/>
</dbReference>
<dbReference type="InterPro" id="IPR008920">
    <property type="entry name" value="TF_FadR/GntR_C"/>
</dbReference>
<proteinExistence type="predicted"/>
<keyword evidence="2" id="KW-0238">DNA-binding</keyword>
<dbReference type="GO" id="GO:0003677">
    <property type="term" value="F:DNA binding"/>
    <property type="evidence" value="ECO:0007669"/>
    <property type="project" value="UniProtKB-KW"/>
</dbReference>
<keyword evidence="3" id="KW-0804">Transcription</keyword>
<dbReference type="GO" id="GO:0003700">
    <property type="term" value="F:DNA-binding transcription factor activity"/>
    <property type="evidence" value="ECO:0007669"/>
    <property type="project" value="InterPro"/>
</dbReference>
<dbReference type="SUPFAM" id="SSF46785">
    <property type="entry name" value="Winged helix' DNA-binding domain"/>
    <property type="match status" value="1"/>
</dbReference>